<feature type="compositionally biased region" description="Basic residues" evidence="2">
    <location>
        <begin position="217"/>
        <end position="226"/>
    </location>
</feature>
<dbReference type="Proteomes" id="UP001149090">
    <property type="component" value="Unassembled WGS sequence"/>
</dbReference>
<dbReference type="OrthoDB" id="9994905at2759"/>
<dbReference type="Gene3D" id="1.10.555.10">
    <property type="entry name" value="Rho GTPase activation protein"/>
    <property type="match status" value="1"/>
</dbReference>
<feature type="compositionally biased region" description="Polar residues" evidence="2">
    <location>
        <begin position="243"/>
        <end position="257"/>
    </location>
</feature>
<dbReference type="GO" id="GO:0007165">
    <property type="term" value="P:signal transduction"/>
    <property type="evidence" value="ECO:0007669"/>
    <property type="project" value="InterPro"/>
</dbReference>
<protein>
    <submittedName>
        <fullName evidence="4">Rho gtpase-activating protein 68f</fullName>
    </submittedName>
</protein>
<dbReference type="InterPro" id="IPR000198">
    <property type="entry name" value="RhoGAP_dom"/>
</dbReference>
<keyword evidence="1" id="KW-0343">GTPase activation</keyword>
<dbReference type="GO" id="GO:0005096">
    <property type="term" value="F:GTPase activator activity"/>
    <property type="evidence" value="ECO:0007669"/>
    <property type="project" value="UniProtKB-KW"/>
</dbReference>
<dbReference type="CDD" id="cd00159">
    <property type="entry name" value="RhoGAP"/>
    <property type="match status" value="1"/>
</dbReference>
<dbReference type="PANTHER" id="PTHR15228:SF25">
    <property type="entry name" value="F-BAR DOMAIN-CONTAINING PROTEIN"/>
    <property type="match status" value="1"/>
</dbReference>
<dbReference type="EMBL" id="JAPDFW010000070">
    <property type="protein sequence ID" value="KAJ5074211.1"/>
    <property type="molecule type" value="Genomic_DNA"/>
</dbReference>
<dbReference type="PANTHER" id="PTHR15228">
    <property type="entry name" value="SPERMATHECAL PHYSIOLOGY VARIANT"/>
    <property type="match status" value="1"/>
</dbReference>
<feature type="region of interest" description="Disordered" evidence="2">
    <location>
        <begin position="217"/>
        <end position="333"/>
    </location>
</feature>
<evidence type="ECO:0000313" key="5">
    <source>
        <dbReference type="Proteomes" id="UP001149090"/>
    </source>
</evidence>
<feature type="compositionally biased region" description="Polar residues" evidence="2">
    <location>
        <begin position="227"/>
        <end position="236"/>
    </location>
</feature>
<dbReference type="OMA" id="HACKLRP"/>
<dbReference type="SUPFAM" id="SSF48350">
    <property type="entry name" value="GTPase activation domain, GAP"/>
    <property type="match status" value="1"/>
</dbReference>
<feature type="compositionally biased region" description="Low complexity" evidence="2">
    <location>
        <begin position="268"/>
        <end position="304"/>
    </location>
</feature>
<accession>A0A9Q0LIX7</accession>
<organism evidence="4 5">
    <name type="scientific">Anaeramoeba ignava</name>
    <name type="common">Anaerobic marine amoeba</name>
    <dbReference type="NCBI Taxonomy" id="1746090"/>
    <lineage>
        <taxon>Eukaryota</taxon>
        <taxon>Metamonada</taxon>
        <taxon>Anaeramoebidae</taxon>
        <taxon>Anaeramoeba</taxon>
    </lineage>
</organism>
<dbReference type="InterPro" id="IPR008936">
    <property type="entry name" value="Rho_GTPase_activation_prot"/>
</dbReference>
<dbReference type="PROSITE" id="PS50238">
    <property type="entry name" value="RHOGAP"/>
    <property type="match status" value="1"/>
</dbReference>
<evidence type="ECO:0000256" key="2">
    <source>
        <dbReference type="SAM" id="MobiDB-lite"/>
    </source>
</evidence>
<dbReference type="InterPro" id="IPR051025">
    <property type="entry name" value="RhoGAP"/>
</dbReference>
<gene>
    <name evidence="4" type="ORF">M0811_00840</name>
</gene>
<name>A0A9Q0LIX7_ANAIG</name>
<dbReference type="SMART" id="SM00324">
    <property type="entry name" value="RhoGAP"/>
    <property type="match status" value="1"/>
</dbReference>
<evidence type="ECO:0000256" key="1">
    <source>
        <dbReference type="ARBA" id="ARBA00022468"/>
    </source>
</evidence>
<keyword evidence="5" id="KW-1185">Reference proteome</keyword>
<evidence type="ECO:0000259" key="3">
    <source>
        <dbReference type="PROSITE" id="PS50238"/>
    </source>
</evidence>
<feature type="domain" description="Rho-GAP" evidence="3">
    <location>
        <begin position="13"/>
        <end position="196"/>
    </location>
</feature>
<comment type="caution">
    <text evidence="4">The sequence shown here is derived from an EMBL/GenBank/DDBJ whole genome shotgun (WGS) entry which is preliminary data.</text>
</comment>
<sequence>MSFWSCGAKKEGSPIVYNGKLDPILTSIINFLRENALEFPNIFRSTGRKKNVDSLLENLSQRQNVNLHDVGTDDVTVALKHYLRDLNPPLFPFRLYNDFISLSKKVELSDFDEDSIVNTMSSIPKENLVAIKCIFEFFKDVSDNSDKNFMDSKNLGIIFAPSLIKPKKETAKNLQSNHMAIQVIISFIIIHQSTIFSKLESKVGIIQMSSVDFQKIKPQKKRKRNLSKNTMNSIDSNLKEQRQITPNPDNLDNMETNNPHDDNVENLQSNSIQENENIQNSNENIKNQKQYSKISKKTSSINSNVPQPEIHNSDFFAEDLSDFSENAGRNDFK</sequence>
<dbReference type="Pfam" id="PF00620">
    <property type="entry name" value="RhoGAP"/>
    <property type="match status" value="1"/>
</dbReference>
<dbReference type="AlphaFoldDB" id="A0A9Q0LIX7"/>
<proteinExistence type="predicted"/>
<evidence type="ECO:0000313" key="4">
    <source>
        <dbReference type="EMBL" id="KAJ5074211.1"/>
    </source>
</evidence>
<reference evidence="4" key="1">
    <citation type="submission" date="2022-10" db="EMBL/GenBank/DDBJ databases">
        <title>Novel sulphate-reducing endosymbionts in the free-living metamonad Anaeramoeba.</title>
        <authorList>
            <person name="Jerlstrom-Hultqvist J."/>
            <person name="Cepicka I."/>
            <person name="Gallot-Lavallee L."/>
            <person name="Salas-Leiva D."/>
            <person name="Curtis B.A."/>
            <person name="Zahonova K."/>
            <person name="Pipaliya S."/>
            <person name="Dacks J."/>
            <person name="Roger A.J."/>
        </authorList>
    </citation>
    <scope>NUCLEOTIDE SEQUENCE</scope>
    <source>
        <strain evidence="4">BMAN</strain>
    </source>
</reference>